<dbReference type="InterPro" id="IPR002110">
    <property type="entry name" value="Ankyrin_rpt"/>
</dbReference>
<accession>A0A1V9Z1Y5</accession>
<evidence type="ECO:0000313" key="1">
    <source>
        <dbReference type="EMBL" id="OQR92025.1"/>
    </source>
</evidence>
<organism evidence="1 2">
    <name type="scientific">Achlya hypogyna</name>
    <name type="common">Oomycete</name>
    <name type="synonym">Protoachlya hypogyna</name>
    <dbReference type="NCBI Taxonomy" id="1202772"/>
    <lineage>
        <taxon>Eukaryota</taxon>
        <taxon>Sar</taxon>
        <taxon>Stramenopiles</taxon>
        <taxon>Oomycota</taxon>
        <taxon>Saprolegniomycetes</taxon>
        <taxon>Saprolegniales</taxon>
        <taxon>Achlyaceae</taxon>
        <taxon>Achlya</taxon>
    </lineage>
</organism>
<dbReference type="STRING" id="1202772.A0A1V9Z1Y5"/>
<dbReference type="PANTHER" id="PTHR46586:SF3">
    <property type="entry name" value="ANKYRIN REPEAT-CONTAINING PROTEIN"/>
    <property type="match status" value="1"/>
</dbReference>
<sequence>MRTLDARKVRRRLNPASRFLDVFRTRELAAIIATYQIGLPMHLVPVLAELRRCVAPKAIHDWVCAYGRDGICQLLSHLTLPMGHALGRCLVMLGHDDLVEFIYTSCNLEPTAATLFAAAFQGNIRLVGFFYDRKVAVWGPGVFEAAACSGNVALLRFLEARQPEQRFNVKMLTNAVVHGHMPVVSFLANFKDEIGAADDALDAAAGLGRFDLFRYLTLHFRGSCSEAGFNLAVEKGHFALVFFIHHRNPLVATKTALAIAAARGHVAIVHFLLQQQVVRLCSSQVLVAAARGGHLALLEFLRSRSSDVWSSAVLDAAAEAGHLHVVQFLLAHRCRCTTLALDAAARRGHAGVVTLLLRHRKPCTEAAVVGAAWGGHRSILYQLLGSHAPVGMESVLAAARGGCVDLVCLLITAYNKGRDQMHAQLDPGLAEQMIAVAGSLGHTDVVTHVAQQCDPDWDQVLHLALAGGHLALVKHILDAKHVALQRAHLELAIDQRRMQVVAYLRPLARDNWIIRAILDGSKRRDRELLDVLAHDQRLLHLAMRRSLGFKRSWAEQRFLRIFATAPLPPLDALPFYSWFLPSPPQAVAKLSR</sequence>
<dbReference type="AlphaFoldDB" id="A0A1V9Z1Y5"/>
<name>A0A1V9Z1Y5_ACHHY</name>
<dbReference type="Pfam" id="PF12796">
    <property type="entry name" value="Ank_2"/>
    <property type="match status" value="1"/>
</dbReference>
<proteinExistence type="predicted"/>
<dbReference type="InterPro" id="IPR052050">
    <property type="entry name" value="SecEffector_AnkRepeat"/>
</dbReference>
<dbReference type="SUPFAM" id="SSF48403">
    <property type="entry name" value="Ankyrin repeat"/>
    <property type="match status" value="1"/>
</dbReference>
<dbReference type="SMART" id="SM00248">
    <property type="entry name" value="ANK"/>
    <property type="match status" value="5"/>
</dbReference>
<dbReference type="Gene3D" id="1.25.40.20">
    <property type="entry name" value="Ankyrin repeat-containing domain"/>
    <property type="match status" value="2"/>
</dbReference>
<comment type="caution">
    <text evidence="1">The sequence shown here is derived from an EMBL/GenBank/DDBJ whole genome shotgun (WGS) entry which is preliminary data.</text>
</comment>
<dbReference type="PANTHER" id="PTHR46586">
    <property type="entry name" value="ANKYRIN REPEAT-CONTAINING PROTEIN"/>
    <property type="match status" value="1"/>
</dbReference>
<dbReference type="EMBL" id="JNBR01000484">
    <property type="protein sequence ID" value="OQR92025.1"/>
    <property type="molecule type" value="Genomic_DNA"/>
</dbReference>
<keyword evidence="2" id="KW-1185">Reference proteome</keyword>
<reference evidence="1 2" key="1">
    <citation type="journal article" date="2014" name="Genome Biol. Evol.">
        <title>The secreted proteins of Achlya hypogyna and Thraustotheca clavata identify the ancestral oomycete secretome and reveal gene acquisitions by horizontal gene transfer.</title>
        <authorList>
            <person name="Misner I."/>
            <person name="Blouin N."/>
            <person name="Leonard G."/>
            <person name="Richards T.A."/>
            <person name="Lane C.E."/>
        </authorList>
    </citation>
    <scope>NUCLEOTIDE SEQUENCE [LARGE SCALE GENOMIC DNA]</scope>
    <source>
        <strain evidence="1 2">ATCC 48635</strain>
    </source>
</reference>
<dbReference type="OrthoDB" id="427518at2759"/>
<dbReference type="Proteomes" id="UP000243579">
    <property type="component" value="Unassembled WGS sequence"/>
</dbReference>
<dbReference type="InterPro" id="IPR036770">
    <property type="entry name" value="Ankyrin_rpt-contain_sf"/>
</dbReference>
<evidence type="ECO:0000313" key="2">
    <source>
        <dbReference type="Proteomes" id="UP000243579"/>
    </source>
</evidence>
<protein>
    <recommendedName>
        <fullName evidence="3">Ankyrin repeat protein</fullName>
    </recommendedName>
</protein>
<evidence type="ECO:0008006" key="3">
    <source>
        <dbReference type="Google" id="ProtNLM"/>
    </source>
</evidence>
<gene>
    <name evidence="1" type="ORF">ACHHYP_04133</name>
</gene>